<reference evidence="4" key="1">
    <citation type="submission" date="2016-06" db="EMBL/GenBank/DDBJ databases">
        <title>Parallel loss of symbiosis genes in relatives of nitrogen-fixing non-legume Parasponia.</title>
        <authorList>
            <person name="Van Velzen R."/>
            <person name="Holmer R."/>
            <person name="Bu F."/>
            <person name="Rutten L."/>
            <person name="Van Zeijl A."/>
            <person name="Liu W."/>
            <person name="Santuari L."/>
            <person name="Cao Q."/>
            <person name="Sharma T."/>
            <person name="Shen D."/>
            <person name="Roswanjaya Y."/>
            <person name="Wardhani T."/>
            <person name="Kalhor M.S."/>
            <person name="Jansen J."/>
            <person name="Van den Hoogen J."/>
            <person name="Gungor B."/>
            <person name="Hartog M."/>
            <person name="Hontelez J."/>
            <person name="Verver J."/>
            <person name="Yang W.-C."/>
            <person name="Schijlen E."/>
            <person name="Repin R."/>
            <person name="Schilthuizen M."/>
            <person name="Schranz E."/>
            <person name="Heidstra R."/>
            <person name="Miyata K."/>
            <person name="Fedorova E."/>
            <person name="Kohlen W."/>
            <person name="Bisseling T."/>
            <person name="Smit S."/>
            <person name="Geurts R."/>
        </authorList>
    </citation>
    <scope>NUCLEOTIDE SEQUENCE [LARGE SCALE GENOMIC DNA]</scope>
    <source>
        <strain evidence="4">cv. WU1-14</strain>
    </source>
</reference>
<name>A0A2P5CL49_PARAD</name>
<feature type="transmembrane region" description="Helical" evidence="2">
    <location>
        <begin position="197"/>
        <end position="216"/>
    </location>
</feature>
<gene>
    <name evidence="3" type="ORF">PanWU01x14_144150</name>
</gene>
<evidence type="ECO:0000256" key="1">
    <source>
        <dbReference type="SAM" id="MobiDB-lite"/>
    </source>
</evidence>
<evidence type="ECO:0008006" key="5">
    <source>
        <dbReference type="Google" id="ProtNLM"/>
    </source>
</evidence>
<feature type="transmembrane region" description="Helical" evidence="2">
    <location>
        <begin position="171"/>
        <end position="190"/>
    </location>
</feature>
<dbReference type="STRING" id="3476.A0A2P5CL49"/>
<keyword evidence="2" id="KW-1133">Transmembrane helix</keyword>
<dbReference type="AlphaFoldDB" id="A0A2P5CL49"/>
<accession>A0A2P5CL49</accession>
<keyword evidence="2" id="KW-0812">Transmembrane</keyword>
<comment type="caution">
    <text evidence="3">The sequence shown here is derived from an EMBL/GenBank/DDBJ whole genome shotgun (WGS) entry which is preliminary data.</text>
</comment>
<evidence type="ECO:0000313" key="4">
    <source>
        <dbReference type="Proteomes" id="UP000237105"/>
    </source>
</evidence>
<sequence>MVPKEEFEYDLESGRTSNQDQNGSQEQIVSSDTRQEQKKSLTKALFGILSFVGSIKCRNGLDLLSSLAKSGKVLNENLESVIDRKPKREEISSRECMCLIEKCRIEKYKNTKTNSKKAPKPPRPPKGPSLDAFDQKVVRQIVQLQLARRKRASMERMRIERMKAAKASSSSIGGIFTIIITTLILVIFIFRCKNVNLCSSIVFGPFFPFLFNTIVVS</sequence>
<dbReference type="OrthoDB" id="1165461at2759"/>
<keyword evidence="2" id="KW-0472">Membrane</keyword>
<feature type="compositionally biased region" description="Polar residues" evidence="1">
    <location>
        <begin position="14"/>
        <end position="32"/>
    </location>
</feature>
<evidence type="ECO:0000313" key="3">
    <source>
        <dbReference type="EMBL" id="PON61756.1"/>
    </source>
</evidence>
<dbReference type="PANTHER" id="PTHR34188">
    <property type="entry name" value="OS01G0299500 PROTEIN"/>
    <property type="match status" value="1"/>
</dbReference>
<feature type="region of interest" description="Disordered" evidence="1">
    <location>
        <begin position="1"/>
        <end position="35"/>
    </location>
</feature>
<dbReference type="PANTHER" id="PTHR34188:SF5">
    <property type="entry name" value="OS05G0131900 PROTEIN"/>
    <property type="match status" value="1"/>
</dbReference>
<evidence type="ECO:0000256" key="2">
    <source>
        <dbReference type="SAM" id="Phobius"/>
    </source>
</evidence>
<protein>
    <recommendedName>
        <fullName evidence="5">Transmembrane protein</fullName>
    </recommendedName>
</protein>
<proteinExistence type="predicted"/>
<dbReference type="Proteomes" id="UP000237105">
    <property type="component" value="Unassembled WGS sequence"/>
</dbReference>
<dbReference type="EMBL" id="JXTB01000119">
    <property type="protein sequence ID" value="PON61756.1"/>
    <property type="molecule type" value="Genomic_DNA"/>
</dbReference>
<keyword evidence="4" id="KW-1185">Reference proteome</keyword>
<organism evidence="3 4">
    <name type="scientific">Parasponia andersonii</name>
    <name type="common">Sponia andersonii</name>
    <dbReference type="NCBI Taxonomy" id="3476"/>
    <lineage>
        <taxon>Eukaryota</taxon>
        <taxon>Viridiplantae</taxon>
        <taxon>Streptophyta</taxon>
        <taxon>Embryophyta</taxon>
        <taxon>Tracheophyta</taxon>
        <taxon>Spermatophyta</taxon>
        <taxon>Magnoliopsida</taxon>
        <taxon>eudicotyledons</taxon>
        <taxon>Gunneridae</taxon>
        <taxon>Pentapetalae</taxon>
        <taxon>rosids</taxon>
        <taxon>fabids</taxon>
        <taxon>Rosales</taxon>
        <taxon>Cannabaceae</taxon>
        <taxon>Parasponia</taxon>
    </lineage>
</organism>